<comment type="caution">
    <text evidence="1">The sequence shown here is derived from an EMBL/GenBank/DDBJ whole genome shotgun (WGS) entry which is preliminary data.</text>
</comment>
<dbReference type="AlphaFoldDB" id="J1HKM6"/>
<evidence type="ECO:0000313" key="2">
    <source>
        <dbReference type="Proteomes" id="UP000002941"/>
    </source>
</evidence>
<proteinExistence type="predicted"/>
<accession>J1HKM6</accession>
<gene>
    <name evidence="1" type="ORF">HMPREF1318_1668</name>
</gene>
<dbReference type="PATRIC" id="fig|1125718.3.peg.842"/>
<name>J1HKM6_9ACTO</name>
<reference evidence="1 2" key="1">
    <citation type="submission" date="2012-05" db="EMBL/GenBank/DDBJ databases">
        <authorList>
            <person name="Harkins D.M."/>
            <person name="Madupu R."/>
            <person name="Durkin A.S."/>
            <person name="Torralba M."/>
            <person name="Methe B."/>
            <person name="Sutton G.G."/>
            <person name="Nelson K.E."/>
        </authorList>
    </citation>
    <scope>NUCLEOTIDE SEQUENCE [LARGE SCALE GENOMIC DNA]</scope>
    <source>
        <strain evidence="1 2">F0489</strain>
    </source>
</reference>
<protein>
    <submittedName>
        <fullName evidence="1">Uncharacterized protein</fullName>
    </submittedName>
</protein>
<sequence length="182" mass="20140">MNNPQTLEACVIYALGRKSYVAHWVASTVRAQWPALPPDCRSSILNLVEKALAARPTSSERDTDDWTHLVSWGKSNLNAPVTDTLKLEGGLIPSAVRAALSGRADEQSRHVWADLAEMWPHLMTATRQVVITDLSDHDDPHLAIYAPADQKASARVARLLMRTGRTQQASRLHVLMHHGQNV</sequence>
<dbReference type="Proteomes" id="UP000002941">
    <property type="component" value="Unassembled WGS sequence"/>
</dbReference>
<evidence type="ECO:0000313" key="1">
    <source>
        <dbReference type="EMBL" id="EJF46515.1"/>
    </source>
</evidence>
<keyword evidence="2" id="KW-1185">Reference proteome</keyword>
<dbReference type="EMBL" id="AKFT01000058">
    <property type="protein sequence ID" value="EJF46515.1"/>
    <property type="molecule type" value="Genomic_DNA"/>
</dbReference>
<organism evidence="1 2">
    <name type="scientific">Actinomyces massiliensis F0489</name>
    <dbReference type="NCBI Taxonomy" id="1125718"/>
    <lineage>
        <taxon>Bacteria</taxon>
        <taxon>Bacillati</taxon>
        <taxon>Actinomycetota</taxon>
        <taxon>Actinomycetes</taxon>
        <taxon>Actinomycetales</taxon>
        <taxon>Actinomycetaceae</taxon>
        <taxon>Actinomyces</taxon>
    </lineage>
</organism>
<dbReference type="RefSeq" id="WP_008730608.1">
    <property type="nucleotide sequence ID" value="NZ_AKFT01000058.1"/>
</dbReference>